<evidence type="ECO:0000313" key="2">
    <source>
        <dbReference type="Proteomes" id="UP000185093"/>
    </source>
</evidence>
<evidence type="ECO:0000313" key="1">
    <source>
        <dbReference type="EMBL" id="SIN67352.1"/>
    </source>
</evidence>
<dbReference type="Proteomes" id="UP000185093">
    <property type="component" value="Unassembled WGS sequence"/>
</dbReference>
<organism evidence="1 2">
    <name type="scientific">Acetomicrobium flavidum</name>
    <dbReference type="NCBI Taxonomy" id="49896"/>
    <lineage>
        <taxon>Bacteria</taxon>
        <taxon>Thermotogati</taxon>
        <taxon>Synergistota</taxon>
        <taxon>Synergistia</taxon>
        <taxon>Synergistales</taxon>
        <taxon>Acetomicrobiaceae</taxon>
        <taxon>Acetomicrobium</taxon>
    </lineage>
</organism>
<reference evidence="1 2" key="1">
    <citation type="submission" date="2016-11" db="EMBL/GenBank/DDBJ databases">
        <authorList>
            <person name="Varghese N."/>
            <person name="Submissions S."/>
        </authorList>
    </citation>
    <scope>NUCLEOTIDE SEQUENCE [LARGE SCALE GENOMIC DNA]</scope>
    <source>
        <strain evidence="1 2">DSM 20664</strain>
    </source>
</reference>
<keyword evidence="2" id="KW-1185">Reference proteome</keyword>
<dbReference type="EMBL" id="FSQZ01000001">
    <property type="protein sequence ID" value="SIN67352.1"/>
    <property type="molecule type" value="Genomic_DNA"/>
</dbReference>
<proteinExistence type="predicted"/>
<sequence length="34" mass="3961">MGNNKIKITSQYWLERVRSHGGHFMILMRTNIAG</sequence>
<name>A0ABY1JD19_9BACT</name>
<gene>
    <name evidence="1" type="ORF">SAMN05444368_1047</name>
</gene>
<protein>
    <submittedName>
        <fullName evidence="1">Uncharacterized protein</fullName>
    </submittedName>
</protein>
<comment type="caution">
    <text evidence="1">The sequence shown here is derived from an EMBL/GenBank/DDBJ whole genome shotgun (WGS) entry which is preliminary data.</text>
</comment>
<accession>A0ABY1JD19</accession>